<sequence length="83" mass="9120">MRTTPLIRTVVPVLAGINEMPRATFIRWNLIGALAWGTLLPIAGHFLGEISFIRDHVDLIVLGIIAVSLVPVVLQFFAAKKMV</sequence>
<dbReference type="PANTHER" id="PTHR30353:SF0">
    <property type="entry name" value="TRANSMEMBRANE PROTEIN"/>
    <property type="match status" value="1"/>
</dbReference>
<dbReference type="InterPro" id="IPR032818">
    <property type="entry name" value="DedA-like"/>
</dbReference>
<comment type="subcellular location">
    <subcellularLocation>
        <location evidence="1">Cell membrane</location>
        <topology evidence="1">Multi-pass membrane protein</topology>
    </subcellularLocation>
</comment>
<dbReference type="RefSeq" id="WP_190617332.1">
    <property type="nucleotide sequence ID" value="NZ_CP061538.1"/>
</dbReference>
<dbReference type="PANTHER" id="PTHR30353">
    <property type="entry name" value="INNER MEMBRANE PROTEIN DEDA-RELATED"/>
    <property type="match status" value="1"/>
</dbReference>
<reference evidence="2 3" key="1">
    <citation type="submission" date="2020-09" db="EMBL/GenBank/DDBJ databases">
        <title>Investigation of environmental microbe.</title>
        <authorList>
            <person name="Ou Y."/>
            <person name="Kang Q."/>
        </authorList>
    </citation>
    <scope>NUCLEOTIDE SEQUENCE [LARGE SCALE GENOMIC DNA]</scope>
    <source>
        <strain evidence="2 3">KJZ-9</strain>
    </source>
</reference>
<gene>
    <name evidence="2" type="ORF">IDM48_10435</name>
</gene>
<keyword evidence="1" id="KW-1133">Transmembrane helix</keyword>
<evidence type="ECO:0000256" key="1">
    <source>
        <dbReference type="RuleBase" id="RU367016"/>
    </source>
</evidence>
<dbReference type="AlphaFoldDB" id="A0A7H2BJA8"/>
<evidence type="ECO:0008006" key="4">
    <source>
        <dbReference type="Google" id="ProtNLM"/>
    </source>
</evidence>
<accession>A0A7H2BJA8</accession>
<keyword evidence="1" id="KW-0812">Transmembrane</keyword>
<keyword evidence="1" id="KW-1003">Cell membrane</keyword>
<evidence type="ECO:0000313" key="2">
    <source>
        <dbReference type="EMBL" id="QNV39754.1"/>
    </source>
</evidence>
<feature type="transmembrane region" description="Helical" evidence="1">
    <location>
        <begin position="59"/>
        <end position="79"/>
    </location>
</feature>
<keyword evidence="1" id="KW-0472">Membrane</keyword>
<protein>
    <recommendedName>
        <fullName evidence="4">DedA family protein</fullName>
    </recommendedName>
</protein>
<comment type="similarity">
    <text evidence="1">Belongs to the DedA family.</text>
</comment>
<dbReference type="Proteomes" id="UP000516421">
    <property type="component" value="Chromosome"/>
</dbReference>
<feature type="transmembrane region" description="Helical" evidence="1">
    <location>
        <begin position="28"/>
        <end position="47"/>
    </location>
</feature>
<comment type="caution">
    <text evidence="1">Lacks conserved residue(s) required for the propagation of feature annotation.</text>
</comment>
<proteinExistence type="inferred from homology"/>
<name>A0A7H2BJA8_9MICC</name>
<dbReference type="KEGG" id="rama:IDM48_10435"/>
<dbReference type="EMBL" id="CP061538">
    <property type="protein sequence ID" value="QNV39754.1"/>
    <property type="molecule type" value="Genomic_DNA"/>
</dbReference>
<evidence type="ECO:0000313" key="3">
    <source>
        <dbReference type="Proteomes" id="UP000516421"/>
    </source>
</evidence>
<keyword evidence="3" id="KW-1185">Reference proteome</keyword>
<organism evidence="2 3">
    <name type="scientific">Rothia amarae</name>
    <dbReference type="NCBI Taxonomy" id="169480"/>
    <lineage>
        <taxon>Bacteria</taxon>
        <taxon>Bacillati</taxon>
        <taxon>Actinomycetota</taxon>
        <taxon>Actinomycetes</taxon>
        <taxon>Micrococcales</taxon>
        <taxon>Micrococcaceae</taxon>
        <taxon>Rothia</taxon>
    </lineage>
</organism>
<dbReference type="GO" id="GO:0005886">
    <property type="term" value="C:plasma membrane"/>
    <property type="evidence" value="ECO:0007669"/>
    <property type="project" value="UniProtKB-SubCell"/>
</dbReference>